<dbReference type="HOGENOM" id="CLU_325105_0_0_11"/>
<evidence type="ECO:0000259" key="3">
    <source>
        <dbReference type="Pfam" id="PF20052"/>
    </source>
</evidence>
<feature type="domain" description="GTPase-associated protein 1-like C-terminal" evidence="3">
    <location>
        <begin position="276"/>
        <end position="766"/>
    </location>
</feature>
<name>D1AA43_THECD</name>
<dbReference type="Pfam" id="PF20014">
    <property type="entry name" value="GAP1-M"/>
    <property type="match status" value="1"/>
</dbReference>
<sequence length="792" mass="86246">MRFHQLYYTSCRTGLSGFAGYQFNAVTPGVSAQVMHQVEEMGSYEPPTWLENSPDPDQITSCPVNLCFEPGPTPVLAHTVFTGTDYSGRFGNYFVHAVVPADAARWPGPPPIELWGAPWWTHQIAESTELPALEGPLRPGPLDRAAVDAFLKENSRSEWLPLLLVAVERAVLDQDRSVVIHAADTTEIVHWIAAVSHLLPPPLTAAMSFATYQFRPAYSRRHLIGTVPGADFTVDRQAFESFYLFDCTSGRASDLEPGPLPRLLAGAGAVRAEALWRRAEALADGTERRLADWYPVAAAAALLEGLPLEAGDLEAVCAWLCDRDLDAETVGRLGAALVGHRDLPVAQLQPIAALAASRGLAELLTDTETALITARVRGRPAPLVTLRSPAAREHATALCTQRLTGADLGVLTDTLGLAAGYGLRLDPGLLRDQGLRVLGPRLAERVDPQLCELLERWPALRAGALAHLAALARTDLSRMAGVLADGLEAFTGAVPETELKAHPALHEATLIARARREPRLRIQTLLSILERRPLDATLPAALWPEGWSVADAAEILPRLPERDAASTVLADWVTPLLAAPFTGGRGAAAEERARLHELVERQPVGRALSTDLRRRAAAVRWVRQTAQAFTRASGDEERIKAAAALVAGYHGPAAPARDYLLLRLSELLPRLPGRQLARQLGGASDEVRRACLEGMDRALDGEEKTAVTAAANAFVLLHEATAHGLGEVAEVAERMLAQRLPHWRGRRLRAVARAVGEHPGLTAGQFQRWLERHRPPARNRLPHLLWRRRERK</sequence>
<protein>
    <submittedName>
        <fullName evidence="4">Uncharacterized protein</fullName>
    </submittedName>
</protein>
<organism evidence="4 5">
    <name type="scientific">Thermomonospora curvata (strain ATCC 19995 / DSM 43183 / JCM 3096 / KCTC 9072 / NBRC 15933 / NCIMB 10081 / Henssen B9)</name>
    <dbReference type="NCBI Taxonomy" id="471852"/>
    <lineage>
        <taxon>Bacteria</taxon>
        <taxon>Bacillati</taxon>
        <taxon>Actinomycetota</taxon>
        <taxon>Actinomycetes</taxon>
        <taxon>Streptosporangiales</taxon>
        <taxon>Thermomonosporaceae</taxon>
        <taxon>Thermomonospora</taxon>
    </lineage>
</organism>
<dbReference type="InterPro" id="IPR045401">
    <property type="entry name" value="GAP1-M"/>
</dbReference>
<dbReference type="Pfam" id="PF20052">
    <property type="entry name" value="GAP1-C"/>
    <property type="match status" value="1"/>
</dbReference>
<dbReference type="InterPro" id="IPR049532">
    <property type="entry name" value="GAP1-like_C"/>
</dbReference>
<dbReference type="Pfam" id="PF20013">
    <property type="entry name" value="GAP1-N2"/>
    <property type="match status" value="1"/>
</dbReference>
<dbReference type="eggNOG" id="ENOG5033PFY">
    <property type="taxonomic scope" value="Bacteria"/>
</dbReference>
<proteinExistence type="predicted"/>
<reference evidence="4 5" key="1">
    <citation type="journal article" date="2011" name="Stand. Genomic Sci.">
        <title>Complete genome sequence of Thermomonospora curvata type strain (B9).</title>
        <authorList>
            <person name="Chertkov O."/>
            <person name="Sikorski J."/>
            <person name="Nolan M."/>
            <person name="Lapidus A."/>
            <person name="Lucas S."/>
            <person name="Del Rio T.G."/>
            <person name="Tice H."/>
            <person name="Cheng J.F."/>
            <person name="Goodwin L."/>
            <person name="Pitluck S."/>
            <person name="Liolios K."/>
            <person name="Ivanova N."/>
            <person name="Mavromatis K."/>
            <person name="Mikhailova N."/>
            <person name="Ovchinnikova G."/>
            <person name="Pati A."/>
            <person name="Chen A."/>
            <person name="Palaniappan K."/>
            <person name="Djao O.D."/>
            <person name="Land M."/>
            <person name="Hauser L."/>
            <person name="Chang Y.J."/>
            <person name="Jeffries C.D."/>
            <person name="Brettin T."/>
            <person name="Han C."/>
            <person name="Detter J.C."/>
            <person name="Rohde M."/>
            <person name="Goker M."/>
            <person name="Woyke T."/>
            <person name="Bristow J."/>
            <person name="Eisen J.A."/>
            <person name="Markowitz V."/>
            <person name="Hugenholtz P."/>
            <person name="Klenk H.P."/>
            <person name="Kyrpides N.C."/>
        </authorList>
    </citation>
    <scope>NUCLEOTIDE SEQUENCE [LARGE SCALE GENOMIC DNA]</scope>
    <source>
        <strain evidence="5">ATCC 19995 / DSM 43183 / JCM 3096 / KCTC 9072 / NBRC 15933 / NCIMB 10081 / Henssen B9</strain>
    </source>
</reference>
<dbReference type="EMBL" id="CP001738">
    <property type="protein sequence ID" value="ACY96979.1"/>
    <property type="molecule type" value="Genomic_DNA"/>
</dbReference>
<feature type="domain" description="GTPase-associated protein 1 N-terminal" evidence="1">
    <location>
        <begin position="3"/>
        <end position="135"/>
    </location>
</feature>
<evidence type="ECO:0000313" key="4">
    <source>
        <dbReference type="EMBL" id="ACY96979.1"/>
    </source>
</evidence>
<dbReference type="InterPro" id="IPR045402">
    <property type="entry name" value="GAP1-N2"/>
</dbReference>
<dbReference type="STRING" id="471852.Tcur_1398"/>
<dbReference type="OrthoDB" id="167038at2"/>
<evidence type="ECO:0000259" key="2">
    <source>
        <dbReference type="Pfam" id="PF20014"/>
    </source>
</evidence>
<evidence type="ECO:0000259" key="1">
    <source>
        <dbReference type="Pfam" id="PF20013"/>
    </source>
</evidence>
<dbReference type="KEGG" id="tcu:Tcur_1398"/>
<keyword evidence="5" id="KW-1185">Reference proteome</keyword>
<dbReference type="Proteomes" id="UP000001918">
    <property type="component" value="Chromosome"/>
</dbReference>
<evidence type="ECO:0000313" key="5">
    <source>
        <dbReference type="Proteomes" id="UP000001918"/>
    </source>
</evidence>
<dbReference type="AlphaFoldDB" id="D1AA43"/>
<gene>
    <name evidence="4" type="ordered locus">Tcur_1398</name>
</gene>
<feature type="domain" description="GTPase-associated protein 1 middle" evidence="2">
    <location>
        <begin position="148"/>
        <end position="248"/>
    </location>
</feature>
<dbReference type="RefSeq" id="WP_012851763.1">
    <property type="nucleotide sequence ID" value="NC_013510.1"/>
</dbReference>
<accession>D1AA43</accession>